<comment type="similarity">
    <text evidence="1">Belongs to the TRAFAC class TrmE-Era-EngA-EngB-Septin-like GTPase superfamily. AIG1/Toc34/Toc159-like paraseptin GTPase family. IAN subfamily.</text>
</comment>
<name>A0A4W6E7F2_LATCA</name>
<accession>A0A4W6E7F2</accession>
<dbReference type="GeneTree" id="ENSGT01120000271858"/>
<evidence type="ECO:0000256" key="2">
    <source>
        <dbReference type="ARBA" id="ARBA00022741"/>
    </source>
</evidence>
<feature type="domain" description="AIG1-type G" evidence="4">
    <location>
        <begin position="219"/>
        <end position="391"/>
    </location>
</feature>
<dbReference type="PROSITE" id="PS51720">
    <property type="entry name" value="G_AIG1"/>
    <property type="match status" value="3"/>
</dbReference>
<dbReference type="SUPFAM" id="SSF52540">
    <property type="entry name" value="P-loop containing nucleoside triphosphate hydrolases"/>
    <property type="match status" value="3"/>
</dbReference>
<protein>
    <recommendedName>
        <fullName evidence="4">AIG1-type G domain-containing protein</fullName>
    </recommendedName>
</protein>
<dbReference type="Proteomes" id="UP000314980">
    <property type="component" value="Unassembled WGS sequence"/>
</dbReference>
<feature type="domain" description="AIG1-type G" evidence="4">
    <location>
        <begin position="9"/>
        <end position="205"/>
    </location>
</feature>
<sequence>QSESQTQLSEDLRMVLVGKTGSGKSSSGNTILKKKVFKSEMLSSSVTAECQKETGEFEGQTLALIDTPGLFDTRKTEEELKKEIARCISLAAPGPHVFLIVIQAGRFTREERETVKIIQKVFGEKAAGYTMVLFTHGDNLEKKKCGGGHHVFNNEDDDPSQVRELLDKINSMVQRNGGSCYTNEMFQEAERAIREEMERLQRENPDLKPTFRCSDMDPDPDLTIVLLGKTGVGKSASGNTILGRAAFESKLSLRSVTKEISEATGRVFGKLIRVIDTPAILDTNEDIKSLCRDVLRSSRPCLFLLVVRVGRFTKEDQKALRTAIKAIGSQGLKRSYLLFTAGDDLKNTTLDDFIFEEEEGELPHVVRRMGGAYHLFNNVNRDQEQVRELLQKSGHLRECERIVLLGRPGEGKSSSGNTILGSEKFKSGCGFKPVTTQCVSGSAEVEGCWVTVVDTPGFTDEVQTREQLYIEIMKTFVEASPGPHAFVIVVKLDRADEADIRLFEILLKLFGPDASKYTMVLFTHGDRLRGQSVDQMIQSIDCISNLVSMCGGRYCVFNNEARRDGQQVREFLNKVEEMVTANRGEHCSSELFRMLIHNIQSITMYCICICFCI</sequence>
<evidence type="ECO:0000313" key="5">
    <source>
        <dbReference type="Ensembl" id="ENSLCAP00010033037.1"/>
    </source>
</evidence>
<dbReference type="Ensembl" id="ENSLCAT00010033826.1">
    <property type="protein sequence ID" value="ENSLCAP00010033037.1"/>
    <property type="gene ID" value="ENSLCAG00010015557.1"/>
</dbReference>
<dbReference type="PANTHER" id="PTHR10903:SF186">
    <property type="entry name" value="GTPASE IMAP FAMILY MEMBER 4-LIKE-RELATED"/>
    <property type="match status" value="1"/>
</dbReference>
<evidence type="ECO:0000313" key="6">
    <source>
        <dbReference type="Proteomes" id="UP000314980"/>
    </source>
</evidence>
<dbReference type="InterPro" id="IPR006703">
    <property type="entry name" value="G_AIG1"/>
</dbReference>
<evidence type="ECO:0000259" key="4">
    <source>
        <dbReference type="PROSITE" id="PS51720"/>
    </source>
</evidence>
<dbReference type="GO" id="GO:0005525">
    <property type="term" value="F:GTP binding"/>
    <property type="evidence" value="ECO:0007669"/>
    <property type="project" value="UniProtKB-KW"/>
</dbReference>
<dbReference type="AlphaFoldDB" id="A0A4W6E7F2"/>
<keyword evidence="3" id="KW-0342">GTP-binding</keyword>
<dbReference type="InParanoid" id="A0A4W6E7F2"/>
<reference evidence="5" key="3">
    <citation type="submission" date="2025-09" db="UniProtKB">
        <authorList>
            <consortium name="Ensembl"/>
        </authorList>
    </citation>
    <scope>IDENTIFICATION</scope>
</reference>
<dbReference type="InterPro" id="IPR045058">
    <property type="entry name" value="GIMA/IAN/Toc"/>
</dbReference>
<reference evidence="6" key="1">
    <citation type="submission" date="2015-09" db="EMBL/GenBank/DDBJ databases">
        <authorList>
            <person name="Sai Rama Sridatta P."/>
        </authorList>
    </citation>
    <scope>NUCLEOTIDE SEQUENCE [LARGE SCALE GENOMIC DNA]</scope>
</reference>
<dbReference type="CDD" id="cd01852">
    <property type="entry name" value="AIG1"/>
    <property type="match status" value="1"/>
</dbReference>
<proteinExistence type="inferred from homology"/>
<keyword evidence="2" id="KW-0547">Nucleotide-binding</keyword>
<evidence type="ECO:0000256" key="1">
    <source>
        <dbReference type="ARBA" id="ARBA00008535"/>
    </source>
</evidence>
<reference evidence="5" key="2">
    <citation type="submission" date="2025-08" db="UniProtKB">
        <authorList>
            <consortium name="Ensembl"/>
        </authorList>
    </citation>
    <scope>IDENTIFICATION</scope>
</reference>
<evidence type="ECO:0000256" key="3">
    <source>
        <dbReference type="ARBA" id="ARBA00023134"/>
    </source>
</evidence>
<dbReference type="FunFam" id="3.40.50.300:FF:000366">
    <property type="entry name" value="GTPase, IMAP family member 2"/>
    <property type="match status" value="3"/>
</dbReference>
<dbReference type="Gene3D" id="3.40.50.300">
    <property type="entry name" value="P-loop containing nucleotide triphosphate hydrolases"/>
    <property type="match status" value="3"/>
</dbReference>
<dbReference type="Pfam" id="PF04548">
    <property type="entry name" value="AIG1"/>
    <property type="match status" value="3"/>
</dbReference>
<dbReference type="STRING" id="8187.ENSLCAP00010033037"/>
<dbReference type="PANTHER" id="PTHR10903">
    <property type="entry name" value="GTPASE, IMAP FAMILY MEMBER-RELATED"/>
    <property type="match status" value="1"/>
</dbReference>
<feature type="domain" description="AIG1-type G" evidence="4">
    <location>
        <begin position="397"/>
        <end position="596"/>
    </location>
</feature>
<organism evidence="5 6">
    <name type="scientific">Lates calcarifer</name>
    <name type="common">Barramundi</name>
    <name type="synonym">Holocentrus calcarifer</name>
    <dbReference type="NCBI Taxonomy" id="8187"/>
    <lineage>
        <taxon>Eukaryota</taxon>
        <taxon>Metazoa</taxon>
        <taxon>Chordata</taxon>
        <taxon>Craniata</taxon>
        <taxon>Vertebrata</taxon>
        <taxon>Euteleostomi</taxon>
        <taxon>Actinopterygii</taxon>
        <taxon>Neopterygii</taxon>
        <taxon>Teleostei</taxon>
        <taxon>Neoteleostei</taxon>
        <taxon>Acanthomorphata</taxon>
        <taxon>Carangaria</taxon>
        <taxon>Carangaria incertae sedis</taxon>
        <taxon>Centropomidae</taxon>
        <taxon>Lates</taxon>
    </lineage>
</organism>
<keyword evidence="6" id="KW-1185">Reference proteome</keyword>
<dbReference type="InterPro" id="IPR027417">
    <property type="entry name" value="P-loop_NTPase"/>
</dbReference>